<dbReference type="KEGG" id="lpan:LPMP_310510"/>
<evidence type="ECO:0000313" key="3">
    <source>
        <dbReference type="Proteomes" id="UP000063063"/>
    </source>
</evidence>
<dbReference type="AlphaFoldDB" id="A0A088RZG2"/>
<feature type="compositionally biased region" description="Polar residues" evidence="1">
    <location>
        <begin position="34"/>
        <end position="50"/>
    </location>
</feature>
<feature type="compositionally biased region" description="Polar residues" evidence="1">
    <location>
        <begin position="392"/>
        <end position="406"/>
    </location>
</feature>
<dbReference type="eggNOG" id="ENOG502SK26">
    <property type="taxonomic scope" value="Eukaryota"/>
</dbReference>
<gene>
    <name evidence="2" type="ORF">LPMP_310510</name>
</gene>
<keyword evidence="3" id="KW-1185">Reference proteome</keyword>
<dbReference type="RefSeq" id="XP_010701440.1">
    <property type="nucleotide sequence ID" value="XM_010703138.1"/>
</dbReference>
<evidence type="ECO:0000313" key="2">
    <source>
        <dbReference type="EMBL" id="AIO00640.1"/>
    </source>
</evidence>
<protein>
    <submittedName>
        <fullName evidence="2">Uncharacterized protein</fullName>
    </submittedName>
</protein>
<feature type="region of interest" description="Disordered" evidence="1">
    <location>
        <begin position="392"/>
        <end position="412"/>
    </location>
</feature>
<dbReference type="Proteomes" id="UP000063063">
    <property type="component" value="Chromosome 31"/>
</dbReference>
<organism evidence="2 3">
    <name type="scientific">Leishmania panamensis</name>
    <dbReference type="NCBI Taxonomy" id="5679"/>
    <lineage>
        <taxon>Eukaryota</taxon>
        <taxon>Discoba</taxon>
        <taxon>Euglenozoa</taxon>
        <taxon>Kinetoplastea</taxon>
        <taxon>Metakinetoplastina</taxon>
        <taxon>Trypanosomatida</taxon>
        <taxon>Trypanosomatidae</taxon>
        <taxon>Leishmaniinae</taxon>
        <taxon>Leishmania</taxon>
        <taxon>Leishmania guyanensis species complex</taxon>
    </lineage>
</organism>
<evidence type="ECO:0000256" key="1">
    <source>
        <dbReference type="SAM" id="MobiDB-lite"/>
    </source>
</evidence>
<dbReference type="OrthoDB" id="266898at2759"/>
<feature type="region of interest" description="Disordered" evidence="1">
    <location>
        <begin position="34"/>
        <end position="58"/>
    </location>
</feature>
<proteinExistence type="predicted"/>
<accession>A0A088RZG2</accession>
<dbReference type="GeneID" id="22577477"/>
<dbReference type="EMBL" id="CP009400">
    <property type="protein sequence ID" value="AIO00640.1"/>
    <property type="molecule type" value="Genomic_DNA"/>
</dbReference>
<sequence length="676" mass="71104">MGMNPPEHPANRTATLLKRFSVILDPLPGLSPTLLAQSASPDPTAMSQDSPARIDSSATSFFGSSGTSLVTVPPAPPQEQAPLQLHRLSGFRTIWPPQQVPRVLQGHSLAHADTLTHTEVLSRGSYAGDEEEELLDGPASLLTDVAELVASPAPREIEELAAQEELNGLNTKSITIDQLSDCSYTSFAQRSFLLEGVVEVTMPISATTTEGLCADTGPLLTSCEAPLSLQAAAPHSMTLERSATPSGFQGVATLEVTGMRLPLSLTRGEPSISSPPTLQRTLANTSRQSTADAMSVTSPLHPRLPLQAQPPQRLCGSPPSWDVMATSTQSSRAALGPKQVAPLMTFAVFDPTISTPTSSTSLQSSWQVGGVPQALYHKSADKNLSTQGAVHVDNASSRRLSPNVSDPRTGATYVGESSAVQSLLRASKLGSSGFLPPLASPSASVALLSAQEEVPPSPSPLRASLTRRSSRFNVSSSPRSAFITSANSTTVSTSALPYSPILLSPMQPSATTPAAQYFPPGAPRALRGRQHGVRSPLEAIWLRNEGMSVLSESTLSTEGCNKVNSLILNTASPTPAVAARNAGVLLGSLSQEHLQPNGFDLSPSLPSHEISAARGVEVVVPGNAMPQTGRQPVGERERRSMIQRIFRESPKGGQRVWVSIATPESHSSSGDISEKS</sequence>
<dbReference type="VEuPathDB" id="TriTrypDB:LPMP_310510"/>
<reference evidence="2 3" key="1">
    <citation type="journal article" date="2015" name="Sci. Rep.">
        <title>The genome of Leishmania panamensis: insights into genomics of the L. (Viannia) subgenus.</title>
        <authorList>
            <person name="Llanes A."/>
            <person name="Restrepo C.M."/>
            <person name="Vecchio G.D."/>
            <person name="Anguizola F.J."/>
            <person name="Lleonart R."/>
        </authorList>
    </citation>
    <scope>NUCLEOTIDE SEQUENCE [LARGE SCALE GENOMIC DNA]</scope>
    <source>
        <strain evidence="2 3">MHOM/PA/94/PSC-1</strain>
    </source>
</reference>
<dbReference type="VEuPathDB" id="TriTrypDB:LPAL13_310010100"/>
<name>A0A088RZG2_LEIPA</name>